<dbReference type="AlphaFoldDB" id="A0AAE1ETI2"/>
<organism evidence="2 3">
    <name type="scientific">Petrolisthes cinctipes</name>
    <name type="common">Flat porcelain crab</name>
    <dbReference type="NCBI Taxonomy" id="88211"/>
    <lineage>
        <taxon>Eukaryota</taxon>
        <taxon>Metazoa</taxon>
        <taxon>Ecdysozoa</taxon>
        <taxon>Arthropoda</taxon>
        <taxon>Crustacea</taxon>
        <taxon>Multicrustacea</taxon>
        <taxon>Malacostraca</taxon>
        <taxon>Eumalacostraca</taxon>
        <taxon>Eucarida</taxon>
        <taxon>Decapoda</taxon>
        <taxon>Pleocyemata</taxon>
        <taxon>Anomura</taxon>
        <taxon>Galatheoidea</taxon>
        <taxon>Porcellanidae</taxon>
        <taxon>Petrolisthes</taxon>
    </lineage>
</organism>
<comment type="caution">
    <text evidence="2">The sequence shown here is derived from an EMBL/GenBank/DDBJ whole genome shotgun (WGS) entry which is preliminary data.</text>
</comment>
<feature type="compositionally biased region" description="Polar residues" evidence="1">
    <location>
        <begin position="107"/>
        <end position="128"/>
    </location>
</feature>
<evidence type="ECO:0000256" key="1">
    <source>
        <dbReference type="SAM" id="MobiDB-lite"/>
    </source>
</evidence>
<name>A0AAE1ETI2_PETCI</name>
<gene>
    <name evidence="2" type="ORF">Pcinc_032892</name>
</gene>
<dbReference type="Proteomes" id="UP001286313">
    <property type="component" value="Unassembled WGS sequence"/>
</dbReference>
<evidence type="ECO:0000313" key="2">
    <source>
        <dbReference type="EMBL" id="KAK3861106.1"/>
    </source>
</evidence>
<evidence type="ECO:0000313" key="3">
    <source>
        <dbReference type="Proteomes" id="UP001286313"/>
    </source>
</evidence>
<feature type="region of interest" description="Disordered" evidence="1">
    <location>
        <begin position="105"/>
        <end position="177"/>
    </location>
</feature>
<feature type="region of interest" description="Disordered" evidence="1">
    <location>
        <begin position="13"/>
        <end position="38"/>
    </location>
</feature>
<keyword evidence="3" id="KW-1185">Reference proteome</keyword>
<reference evidence="2" key="1">
    <citation type="submission" date="2023-10" db="EMBL/GenBank/DDBJ databases">
        <title>Genome assemblies of two species of porcelain crab, Petrolisthes cinctipes and Petrolisthes manimaculis (Anomura: Porcellanidae).</title>
        <authorList>
            <person name="Angst P."/>
        </authorList>
    </citation>
    <scope>NUCLEOTIDE SEQUENCE</scope>
    <source>
        <strain evidence="2">PB745_01</strain>
        <tissue evidence="2">Gill</tissue>
    </source>
</reference>
<sequence>MERRLKLKSLKRVYSQKVQGSEKRDVGLRSPGAPKKPLVKSLSMDWRLNLGGSGSSDNTSPVLHRIDELDLSSSQHLCRSATCPSVPTTSSDLLLLPSPYPSPFLSRTDSTSNAPESVKSSPGASTLRSFGMGVGTPLVKSHEDPGPTTPGSDKRPHRGLRRTRSRPEGPAPSFGPRAAAAAAAAVESGGSLGSSVGGTIKRYVSLLRSRSAVSHRERPNIGRISPGKYHIVYDWPMLLHLTISGQIV</sequence>
<accession>A0AAE1ETI2</accession>
<protein>
    <submittedName>
        <fullName evidence="2">Uncharacterized protein</fullName>
    </submittedName>
</protein>
<feature type="compositionally biased region" description="Basic residues" evidence="1">
    <location>
        <begin position="155"/>
        <end position="164"/>
    </location>
</feature>
<dbReference type="EMBL" id="JAWQEG010004559">
    <property type="protein sequence ID" value="KAK3861106.1"/>
    <property type="molecule type" value="Genomic_DNA"/>
</dbReference>
<proteinExistence type="predicted"/>